<organism evidence="2">
    <name type="scientific">marine metagenome</name>
    <dbReference type="NCBI Taxonomy" id="408172"/>
    <lineage>
        <taxon>unclassified sequences</taxon>
        <taxon>metagenomes</taxon>
        <taxon>ecological metagenomes</taxon>
    </lineage>
</organism>
<name>A0A381NGR5_9ZZZZ</name>
<dbReference type="InterPro" id="IPR029052">
    <property type="entry name" value="Metallo-depent_PP-like"/>
</dbReference>
<dbReference type="Pfam" id="PF00149">
    <property type="entry name" value="Metallophos"/>
    <property type="match status" value="1"/>
</dbReference>
<reference evidence="2" key="1">
    <citation type="submission" date="2018-05" db="EMBL/GenBank/DDBJ databases">
        <authorList>
            <person name="Lanie J.A."/>
            <person name="Ng W.-L."/>
            <person name="Kazmierczak K.M."/>
            <person name="Andrzejewski T.M."/>
            <person name="Davidsen T.M."/>
            <person name="Wayne K.J."/>
            <person name="Tettelin H."/>
            <person name="Glass J.I."/>
            <person name="Rusch D."/>
            <person name="Podicherti R."/>
            <person name="Tsui H.-C.T."/>
            <person name="Winkler M.E."/>
        </authorList>
    </citation>
    <scope>NUCLEOTIDE SEQUENCE</scope>
</reference>
<dbReference type="AlphaFoldDB" id="A0A381NGR5"/>
<dbReference type="InterPro" id="IPR051918">
    <property type="entry name" value="STPP_CPPED1"/>
</dbReference>
<dbReference type="GO" id="GO:0016787">
    <property type="term" value="F:hydrolase activity"/>
    <property type="evidence" value="ECO:0007669"/>
    <property type="project" value="InterPro"/>
</dbReference>
<dbReference type="PANTHER" id="PTHR43143">
    <property type="entry name" value="METALLOPHOSPHOESTERASE, CALCINEURIN SUPERFAMILY"/>
    <property type="match status" value="1"/>
</dbReference>
<feature type="domain" description="Calcineurin-like phosphoesterase" evidence="1">
    <location>
        <begin position="52"/>
        <end position="229"/>
    </location>
</feature>
<evidence type="ECO:0000259" key="1">
    <source>
        <dbReference type="Pfam" id="PF00149"/>
    </source>
</evidence>
<dbReference type="InterPro" id="IPR004843">
    <property type="entry name" value="Calcineurin-like_PHP"/>
</dbReference>
<dbReference type="Gene3D" id="3.60.21.10">
    <property type="match status" value="1"/>
</dbReference>
<dbReference type="PANTHER" id="PTHR43143:SF1">
    <property type="entry name" value="SERINE_THREONINE-PROTEIN PHOSPHATASE CPPED1"/>
    <property type="match status" value="1"/>
</dbReference>
<protein>
    <recommendedName>
        <fullName evidence="1">Calcineurin-like phosphoesterase domain-containing protein</fullName>
    </recommendedName>
</protein>
<accession>A0A381NGR5</accession>
<dbReference type="SUPFAM" id="SSF56300">
    <property type="entry name" value="Metallo-dependent phosphatases"/>
    <property type="match status" value="1"/>
</dbReference>
<evidence type="ECO:0000313" key="2">
    <source>
        <dbReference type="EMBL" id="SUZ53776.1"/>
    </source>
</evidence>
<sequence length="275" mass="31562">MPIRFIQMADPQFGMFSSISKLTEEEAISRSREGLTLRYVEQEFDGFAPETKLFTKAIKYANEYKPDFVVICGDMVNEADSDDQRKELFRITSQLNKDIPIYWVAGNHDVGNTPTPETLNSYRKLFGEDNYSFQIENYYFITINSSICSDPSLIPGEWDSLIGFLENELEKASNMDATHKIVFLHHPLFLETPDEPDNYFVIPFPRRQEIISLLHRNKASAVFSGHLHRNNYRNLKGIEYVSTGPVGYPLAHDPSGIRIVDLDGTGLRHHYLSLE</sequence>
<proteinExistence type="predicted"/>
<gene>
    <name evidence="2" type="ORF">METZ01_LOCUS6630</name>
</gene>
<dbReference type="EMBL" id="UINC01000348">
    <property type="protein sequence ID" value="SUZ53776.1"/>
    <property type="molecule type" value="Genomic_DNA"/>
</dbReference>